<dbReference type="AlphaFoldDB" id="A0A9W7MQP8"/>
<dbReference type="Proteomes" id="UP001165190">
    <property type="component" value="Unassembled WGS sequence"/>
</dbReference>
<protein>
    <submittedName>
        <fullName evidence="1">Uncharacterized protein</fullName>
    </submittedName>
</protein>
<name>A0A9W7MQP8_HIBTR</name>
<dbReference type="PANTHER" id="PTHR33052">
    <property type="entry name" value="DUF4228 DOMAIN PROTEIN-RELATED"/>
    <property type="match status" value="1"/>
</dbReference>
<comment type="caution">
    <text evidence="1">The sequence shown here is derived from an EMBL/GenBank/DDBJ whole genome shotgun (WGS) entry which is preliminary data.</text>
</comment>
<dbReference type="EMBL" id="BSYR01000054">
    <property type="protein sequence ID" value="GMJ09222.1"/>
    <property type="molecule type" value="Genomic_DNA"/>
</dbReference>
<dbReference type="Pfam" id="PF14009">
    <property type="entry name" value="PADRE"/>
    <property type="match status" value="1"/>
</dbReference>
<dbReference type="OrthoDB" id="777898at2759"/>
<evidence type="ECO:0000313" key="1">
    <source>
        <dbReference type="EMBL" id="GMJ09222.1"/>
    </source>
</evidence>
<evidence type="ECO:0000313" key="2">
    <source>
        <dbReference type="Proteomes" id="UP001165190"/>
    </source>
</evidence>
<reference evidence="1" key="1">
    <citation type="submission" date="2023-05" db="EMBL/GenBank/DDBJ databases">
        <title>Genome and transcriptome analyses reveal genes involved in the formation of fine ridges on petal epidermal cells in Hibiscus trionum.</title>
        <authorList>
            <person name="Koshimizu S."/>
            <person name="Masuda S."/>
            <person name="Ishii T."/>
            <person name="Shirasu K."/>
            <person name="Hoshino A."/>
            <person name="Arita M."/>
        </authorList>
    </citation>
    <scope>NUCLEOTIDE SEQUENCE</scope>
    <source>
        <strain evidence="1">Hamamatsu line</strain>
    </source>
</reference>
<keyword evidence="2" id="KW-1185">Reference proteome</keyword>
<proteinExistence type="predicted"/>
<dbReference type="InterPro" id="IPR025322">
    <property type="entry name" value="PADRE_dom"/>
</dbReference>
<organism evidence="1 2">
    <name type="scientific">Hibiscus trionum</name>
    <name type="common">Flower of an hour</name>
    <dbReference type="NCBI Taxonomy" id="183268"/>
    <lineage>
        <taxon>Eukaryota</taxon>
        <taxon>Viridiplantae</taxon>
        <taxon>Streptophyta</taxon>
        <taxon>Embryophyta</taxon>
        <taxon>Tracheophyta</taxon>
        <taxon>Spermatophyta</taxon>
        <taxon>Magnoliopsida</taxon>
        <taxon>eudicotyledons</taxon>
        <taxon>Gunneridae</taxon>
        <taxon>Pentapetalae</taxon>
        <taxon>rosids</taxon>
        <taxon>malvids</taxon>
        <taxon>Malvales</taxon>
        <taxon>Malvaceae</taxon>
        <taxon>Malvoideae</taxon>
        <taxon>Hibiscus</taxon>
    </lineage>
</organism>
<gene>
    <name evidence="1" type="ORF">HRI_004591400</name>
</gene>
<sequence>MGNATSSSSHFIKASISSGNKTAKLIDAQGNLMKVKLPAKAAEFMLEEPGHIVSAVEDIKRSRRVVCMRADDELSVGKVYVLVPIGRAHCKVTDADMGIIEAACCSRKKKISGAKVLADVTATEEERAVEKRIHVPGYRLGNCRPWKWIPALEPIPEVL</sequence>
<accession>A0A9W7MQP8</accession>